<dbReference type="AlphaFoldDB" id="A0A0C2YM23"/>
<feature type="non-terminal residue" evidence="1">
    <location>
        <position position="85"/>
    </location>
</feature>
<protein>
    <submittedName>
        <fullName evidence="1">Uncharacterized protein</fullName>
    </submittedName>
</protein>
<sequence>MKWREPRSCRARMWSSHHRRSYSPPRANLVHSYPPVPTHLHAELHCTRTLHLHKSSSQKERRRKGDTMSWPISIHSDSFPLLQWG</sequence>
<evidence type="ECO:0000313" key="2">
    <source>
        <dbReference type="Proteomes" id="UP000053989"/>
    </source>
</evidence>
<name>A0A0C2YM23_9AGAM</name>
<accession>A0A0C2YM23</accession>
<keyword evidence="2" id="KW-1185">Reference proteome</keyword>
<reference evidence="1 2" key="1">
    <citation type="submission" date="2014-04" db="EMBL/GenBank/DDBJ databases">
        <authorList>
            <consortium name="DOE Joint Genome Institute"/>
            <person name="Kuo A."/>
            <person name="Kohler A."/>
            <person name="Nagy L.G."/>
            <person name="Floudas D."/>
            <person name="Copeland A."/>
            <person name="Barry K.W."/>
            <person name="Cichocki N."/>
            <person name="Veneault-Fourrey C."/>
            <person name="LaButti K."/>
            <person name="Lindquist E.A."/>
            <person name="Lipzen A."/>
            <person name="Lundell T."/>
            <person name="Morin E."/>
            <person name="Murat C."/>
            <person name="Sun H."/>
            <person name="Tunlid A."/>
            <person name="Henrissat B."/>
            <person name="Grigoriev I.V."/>
            <person name="Hibbett D.S."/>
            <person name="Martin F."/>
            <person name="Nordberg H.P."/>
            <person name="Cantor M.N."/>
            <person name="Hua S.X."/>
        </authorList>
    </citation>
    <scope>NUCLEOTIDE SEQUENCE [LARGE SCALE GENOMIC DNA]</scope>
    <source>
        <strain evidence="1 2">Foug A</strain>
    </source>
</reference>
<dbReference type="HOGENOM" id="CLU_2518798_0_0_1"/>
<dbReference type="Proteomes" id="UP000053989">
    <property type="component" value="Unassembled WGS sequence"/>
</dbReference>
<dbReference type="EMBL" id="KN822323">
    <property type="protein sequence ID" value="KIM50823.1"/>
    <property type="molecule type" value="Genomic_DNA"/>
</dbReference>
<reference evidence="2" key="2">
    <citation type="submission" date="2015-01" db="EMBL/GenBank/DDBJ databases">
        <title>Evolutionary Origins and Diversification of the Mycorrhizal Mutualists.</title>
        <authorList>
            <consortium name="DOE Joint Genome Institute"/>
            <consortium name="Mycorrhizal Genomics Consortium"/>
            <person name="Kohler A."/>
            <person name="Kuo A."/>
            <person name="Nagy L.G."/>
            <person name="Floudas D."/>
            <person name="Copeland A."/>
            <person name="Barry K.W."/>
            <person name="Cichocki N."/>
            <person name="Veneault-Fourrey C."/>
            <person name="LaButti K."/>
            <person name="Lindquist E.A."/>
            <person name="Lipzen A."/>
            <person name="Lundell T."/>
            <person name="Morin E."/>
            <person name="Murat C."/>
            <person name="Riley R."/>
            <person name="Ohm R."/>
            <person name="Sun H."/>
            <person name="Tunlid A."/>
            <person name="Henrissat B."/>
            <person name="Grigoriev I.V."/>
            <person name="Hibbett D.S."/>
            <person name="Martin F."/>
        </authorList>
    </citation>
    <scope>NUCLEOTIDE SEQUENCE [LARGE SCALE GENOMIC DNA]</scope>
    <source>
        <strain evidence="2">Foug A</strain>
    </source>
</reference>
<organism evidence="1 2">
    <name type="scientific">Scleroderma citrinum Foug A</name>
    <dbReference type="NCBI Taxonomy" id="1036808"/>
    <lineage>
        <taxon>Eukaryota</taxon>
        <taxon>Fungi</taxon>
        <taxon>Dikarya</taxon>
        <taxon>Basidiomycota</taxon>
        <taxon>Agaricomycotina</taxon>
        <taxon>Agaricomycetes</taxon>
        <taxon>Agaricomycetidae</taxon>
        <taxon>Boletales</taxon>
        <taxon>Sclerodermatineae</taxon>
        <taxon>Sclerodermataceae</taxon>
        <taxon>Scleroderma</taxon>
    </lineage>
</organism>
<gene>
    <name evidence="1" type="ORF">SCLCIDRAFT_1225083</name>
</gene>
<proteinExistence type="predicted"/>
<dbReference type="InParanoid" id="A0A0C2YM23"/>
<evidence type="ECO:0000313" key="1">
    <source>
        <dbReference type="EMBL" id="KIM50823.1"/>
    </source>
</evidence>